<keyword evidence="2" id="KW-0677">Repeat</keyword>
<dbReference type="WBParaSite" id="jg6815">
    <property type="protein sequence ID" value="jg6815"/>
    <property type="gene ID" value="jg6815"/>
</dbReference>
<organism evidence="7 8">
    <name type="scientific">Ditylenchus dipsaci</name>
    <dbReference type="NCBI Taxonomy" id="166011"/>
    <lineage>
        <taxon>Eukaryota</taxon>
        <taxon>Metazoa</taxon>
        <taxon>Ecdysozoa</taxon>
        <taxon>Nematoda</taxon>
        <taxon>Chromadorea</taxon>
        <taxon>Rhabditida</taxon>
        <taxon>Tylenchina</taxon>
        <taxon>Tylenchomorpha</taxon>
        <taxon>Sphaerularioidea</taxon>
        <taxon>Anguinidae</taxon>
        <taxon>Anguininae</taxon>
        <taxon>Ditylenchus</taxon>
    </lineage>
</organism>
<protein>
    <submittedName>
        <fullName evidence="8">CCHC-type domain-containing protein</fullName>
    </submittedName>
</protein>
<keyword evidence="7" id="KW-1185">Reference proteome</keyword>
<dbReference type="InterPro" id="IPR001878">
    <property type="entry name" value="Znf_CCHC"/>
</dbReference>
<accession>A0A915EM40</accession>
<evidence type="ECO:0000256" key="5">
    <source>
        <dbReference type="PROSITE-ProRule" id="PRU00047"/>
    </source>
</evidence>
<evidence type="ECO:0000256" key="4">
    <source>
        <dbReference type="ARBA" id="ARBA00022833"/>
    </source>
</evidence>
<evidence type="ECO:0000313" key="8">
    <source>
        <dbReference type="WBParaSite" id="jg6815"/>
    </source>
</evidence>
<dbReference type="PANTHER" id="PTHR47103:SF8">
    <property type="entry name" value="DNA-BINDING PROTEIN"/>
    <property type="match status" value="1"/>
</dbReference>
<dbReference type="GO" id="GO:0003676">
    <property type="term" value="F:nucleic acid binding"/>
    <property type="evidence" value="ECO:0007669"/>
    <property type="project" value="InterPro"/>
</dbReference>
<dbReference type="SUPFAM" id="SSF57756">
    <property type="entry name" value="Retrovirus zinc finger-like domains"/>
    <property type="match status" value="2"/>
</dbReference>
<dbReference type="GO" id="GO:0019899">
    <property type="term" value="F:enzyme binding"/>
    <property type="evidence" value="ECO:0007669"/>
    <property type="project" value="UniProtKB-ARBA"/>
</dbReference>
<proteinExistence type="predicted"/>
<evidence type="ECO:0000256" key="3">
    <source>
        <dbReference type="ARBA" id="ARBA00022771"/>
    </source>
</evidence>
<name>A0A915EM40_9BILA</name>
<sequence length="124" mass="12610">MSECYKCHQPGHFARECPNDAVGGAGSYGGSSGPVNGSYGGAGGSYGGVGGSYGGGGGSVYGGNRGGGGLACYNCGQPGHFARECSEPRVAGNDTRQCHSCHQVGHISRDCPQSQQRYYEEGQH</sequence>
<dbReference type="Gene3D" id="4.10.60.10">
    <property type="entry name" value="Zinc finger, CCHC-type"/>
    <property type="match status" value="3"/>
</dbReference>
<keyword evidence="3 5" id="KW-0863">Zinc-finger</keyword>
<feature type="domain" description="CCHC-type" evidence="6">
    <location>
        <begin position="4"/>
        <end position="19"/>
    </location>
</feature>
<feature type="domain" description="CCHC-type" evidence="6">
    <location>
        <begin position="72"/>
        <end position="87"/>
    </location>
</feature>
<evidence type="ECO:0000259" key="6">
    <source>
        <dbReference type="PROSITE" id="PS50158"/>
    </source>
</evidence>
<keyword evidence="1" id="KW-0479">Metal-binding</keyword>
<dbReference type="InterPro" id="IPR036875">
    <property type="entry name" value="Znf_CCHC_sf"/>
</dbReference>
<keyword evidence="4" id="KW-0862">Zinc</keyword>
<dbReference type="PANTHER" id="PTHR47103">
    <property type="entry name" value="DNA-BINDING PROTEIN"/>
    <property type="match status" value="1"/>
</dbReference>
<feature type="domain" description="CCHC-type" evidence="6">
    <location>
        <begin position="98"/>
        <end position="113"/>
    </location>
</feature>
<reference evidence="8" key="1">
    <citation type="submission" date="2022-11" db="UniProtKB">
        <authorList>
            <consortium name="WormBaseParasite"/>
        </authorList>
    </citation>
    <scope>IDENTIFICATION</scope>
</reference>
<dbReference type="Pfam" id="PF00098">
    <property type="entry name" value="zf-CCHC"/>
    <property type="match status" value="3"/>
</dbReference>
<evidence type="ECO:0000256" key="2">
    <source>
        <dbReference type="ARBA" id="ARBA00022737"/>
    </source>
</evidence>
<dbReference type="Proteomes" id="UP000887574">
    <property type="component" value="Unplaced"/>
</dbReference>
<dbReference type="AlphaFoldDB" id="A0A915EM40"/>
<evidence type="ECO:0000256" key="1">
    <source>
        <dbReference type="ARBA" id="ARBA00022723"/>
    </source>
</evidence>
<dbReference type="PROSITE" id="PS50158">
    <property type="entry name" value="ZF_CCHC"/>
    <property type="match status" value="3"/>
</dbReference>
<dbReference type="SMART" id="SM00343">
    <property type="entry name" value="ZnF_C2HC"/>
    <property type="match status" value="3"/>
</dbReference>
<evidence type="ECO:0000313" key="7">
    <source>
        <dbReference type="Proteomes" id="UP000887574"/>
    </source>
</evidence>
<dbReference type="GO" id="GO:0008270">
    <property type="term" value="F:zinc ion binding"/>
    <property type="evidence" value="ECO:0007669"/>
    <property type="project" value="UniProtKB-KW"/>
</dbReference>